<dbReference type="AlphaFoldDB" id="A0A9N7U5E4"/>
<evidence type="ECO:0000313" key="3">
    <source>
        <dbReference type="Proteomes" id="UP001153269"/>
    </source>
</evidence>
<comment type="caution">
    <text evidence="2">The sequence shown here is derived from an EMBL/GenBank/DDBJ whole genome shotgun (WGS) entry which is preliminary data.</text>
</comment>
<proteinExistence type="predicted"/>
<evidence type="ECO:0000313" key="2">
    <source>
        <dbReference type="EMBL" id="CAB1424582.1"/>
    </source>
</evidence>
<dbReference type="Proteomes" id="UP001153269">
    <property type="component" value="Unassembled WGS sequence"/>
</dbReference>
<evidence type="ECO:0000256" key="1">
    <source>
        <dbReference type="SAM" id="MobiDB-lite"/>
    </source>
</evidence>
<gene>
    <name evidence="2" type="ORF">PLEPLA_LOCUS12510</name>
</gene>
<accession>A0A9N7U5E4</accession>
<sequence>MESRDVGDSQAGWWDQPTSGHSATSRRFEFKKKEENKSRPSSYETHTQMFAVTFDLPASDCWWLNLIEDVKVTLLILNSTRHLSRLRSLQLFFISTDGQEEAGEAGGGGRGGVRTAAAASCWRMKDGVGGVEGGGGGSGSDTMSG</sequence>
<keyword evidence="3" id="KW-1185">Reference proteome</keyword>
<organism evidence="2 3">
    <name type="scientific">Pleuronectes platessa</name>
    <name type="common">European plaice</name>
    <dbReference type="NCBI Taxonomy" id="8262"/>
    <lineage>
        <taxon>Eukaryota</taxon>
        <taxon>Metazoa</taxon>
        <taxon>Chordata</taxon>
        <taxon>Craniata</taxon>
        <taxon>Vertebrata</taxon>
        <taxon>Euteleostomi</taxon>
        <taxon>Actinopterygii</taxon>
        <taxon>Neopterygii</taxon>
        <taxon>Teleostei</taxon>
        <taxon>Neoteleostei</taxon>
        <taxon>Acanthomorphata</taxon>
        <taxon>Carangaria</taxon>
        <taxon>Pleuronectiformes</taxon>
        <taxon>Pleuronectoidei</taxon>
        <taxon>Pleuronectidae</taxon>
        <taxon>Pleuronectes</taxon>
    </lineage>
</organism>
<protein>
    <submittedName>
        <fullName evidence="2">Uncharacterized protein</fullName>
    </submittedName>
</protein>
<dbReference type="EMBL" id="CADEAL010000741">
    <property type="protein sequence ID" value="CAB1424582.1"/>
    <property type="molecule type" value="Genomic_DNA"/>
</dbReference>
<feature type="compositionally biased region" description="Polar residues" evidence="1">
    <location>
        <begin position="16"/>
        <end position="25"/>
    </location>
</feature>
<feature type="region of interest" description="Disordered" evidence="1">
    <location>
        <begin position="1"/>
        <end position="44"/>
    </location>
</feature>
<feature type="compositionally biased region" description="Basic and acidic residues" evidence="1">
    <location>
        <begin position="26"/>
        <end position="38"/>
    </location>
</feature>
<name>A0A9N7U5E4_PLEPL</name>
<reference evidence="2" key="1">
    <citation type="submission" date="2020-03" db="EMBL/GenBank/DDBJ databases">
        <authorList>
            <person name="Weist P."/>
        </authorList>
    </citation>
    <scope>NUCLEOTIDE SEQUENCE</scope>
</reference>